<reference evidence="3" key="1">
    <citation type="submission" date="2015-06" db="EMBL/GenBank/DDBJ databases">
        <authorList>
            <person name="Hoefler B.C."/>
            <person name="Straight P.D."/>
        </authorList>
    </citation>
    <scope>NUCLEOTIDE SEQUENCE</scope>
</reference>
<dbReference type="PANTHER" id="PTHR12243:SF69">
    <property type="entry name" value="SI:CH73-59F11.3"/>
    <property type="match status" value="1"/>
</dbReference>
<feature type="compositionally biased region" description="Basic residues" evidence="1">
    <location>
        <begin position="1"/>
        <end position="13"/>
    </location>
</feature>
<dbReference type="AlphaFoldDB" id="A0A0K8VZS6"/>
<protein>
    <submittedName>
        <fullName evidence="3">Transcription factor Adf-1</fullName>
    </submittedName>
</protein>
<feature type="domain" description="MADF" evidence="2">
    <location>
        <begin position="40"/>
        <end position="126"/>
    </location>
</feature>
<dbReference type="InterPro" id="IPR006578">
    <property type="entry name" value="MADF-dom"/>
</dbReference>
<evidence type="ECO:0000259" key="2">
    <source>
        <dbReference type="PROSITE" id="PS51029"/>
    </source>
</evidence>
<feature type="compositionally biased region" description="Basic and acidic residues" evidence="1">
    <location>
        <begin position="14"/>
        <end position="24"/>
    </location>
</feature>
<evidence type="ECO:0000313" key="3">
    <source>
        <dbReference type="EMBL" id="JAI44105.1"/>
    </source>
</evidence>
<dbReference type="GO" id="GO:0006357">
    <property type="term" value="P:regulation of transcription by RNA polymerase II"/>
    <property type="evidence" value="ECO:0007669"/>
    <property type="project" value="TreeGrafter"/>
</dbReference>
<feature type="region of interest" description="Disordered" evidence="1">
    <location>
        <begin position="1"/>
        <end position="29"/>
    </location>
</feature>
<evidence type="ECO:0000256" key="1">
    <source>
        <dbReference type="SAM" id="MobiDB-lite"/>
    </source>
</evidence>
<dbReference type="GO" id="GO:0005667">
    <property type="term" value="C:transcription regulator complex"/>
    <property type="evidence" value="ECO:0007669"/>
    <property type="project" value="TreeGrafter"/>
</dbReference>
<organism evidence="3">
    <name type="scientific">Bactrocera latifrons</name>
    <name type="common">Malaysian fruit fly</name>
    <name type="synonym">Chaetodacus latifrons</name>
    <dbReference type="NCBI Taxonomy" id="174628"/>
    <lineage>
        <taxon>Eukaryota</taxon>
        <taxon>Metazoa</taxon>
        <taxon>Ecdysozoa</taxon>
        <taxon>Arthropoda</taxon>
        <taxon>Hexapoda</taxon>
        <taxon>Insecta</taxon>
        <taxon>Pterygota</taxon>
        <taxon>Neoptera</taxon>
        <taxon>Endopterygota</taxon>
        <taxon>Diptera</taxon>
        <taxon>Brachycera</taxon>
        <taxon>Muscomorpha</taxon>
        <taxon>Tephritoidea</taxon>
        <taxon>Tephritidae</taxon>
        <taxon>Bactrocera</taxon>
        <taxon>Bactrocera</taxon>
    </lineage>
</organism>
<accession>A0A0K8VZS6</accession>
<sequence length="331" mass="38767">MNPKKRKRGRKPRRECEAEVFKEERDDDDVDPEELIENQQLIELVKEHPVLYDKYKIRDSKNLTLKNDAWHDISESMGISEEICYKRWKKLRDRFAREYRHQKIYPERSVTWVYFQDLSFLEDHYRKGIPLPVDTIRQRKKMKATTASTDETWVDDCPFLYVKDGHHSHDEDIDDIDPAFSEVNSNSLDELIIMPKSNDSFNDIVIDESITPPGNTSQSSFQMSEGTNLEEPEQKLSVVISGIQQVLEQSQECLKTLQKQKEQQKQQMQSDVSLSINAEVSMIQKVHILLDGLNLPNRTLAERRIVQFLCECQIKTLNNVDIEDVDGTEDY</sequence>
<dbReference type="GO" id="GO:0005634">
    <property type="term" value="C:nucleus"/>
    <property type="evidence" value="ECO:0007669"/>
    <property type="project" value="TreeGrafter"/>
</dbReference>
<gene>
    <name evidence="3" type="primary">Adf1_44</name>
    <name evidence="3" type="ORF">c0_g1_i2</name>
</gene>
<dbReference type="PROSITE" id="PS51029">
    <property type="entry name" value="MADF"/>
    <property type="match status" value="1"/>
</dbReference>
<dbReference type="PANTHER" id="PTHR12243">
    <property type="entry name" value="MADF DOMAIN TRANSCRIPTION FACTOR"/>
    <property type="match status" value="1"/>
</dbReference>
<name>A0A0K8VZS6_BACLA</name>
<dbReference type="OrthoDB" id="6081971at2759"/>
<proteinExistence type="predicted"/>
<dbReference type="InterPro" id="IPR039353">
    <property type="entry name" value="TF_Adf1"/>
</dbReference>
<dbReference type="EMBL" id="GDHF01008209">
    <property type="protein sequence ID" value="JAI44105.1"/>
    <property type="molecule type" value="Transcribed_RNA"/>
</dbReference>
<dbReference type="SMART" id="SM00595">
    <property type="entry name" value="MADF"/>
    <property type="match status" value="1"/>
</dbReference>
<dbReference type="Pfam" id="PF10545">
    <property type="entry name" value="MADF_DNA_bdg"/>
    <property type="match status" value="1"/>
</dbReference>